<dbReference type="Gene3D" id="3.10.100.10">
    <property type="entry name" value="Mannose-Binding Protein A, subunit A"/>
    <property type="match status" value="2"/>
</dbReference>
<evidence type="ECO:0000256" key="6">
    <source>
        <dbReference type="SAM" id="MobiDB-lite"/>
    </source>
</evidence>
<protein>
    <submittedName>
        <fullName evidence="9">Protein kinase</fullName>
    </submittedName>
</protein>
<evidence type="ECO:0000259" key="7">
    <source>
        <dbReference type="PROSITE" id="PS50011"/>
    </source>
</evidence>
<dbReference type="CDD" id="cd14014">
    <property type="entry name" value="STKc_PknB_like"/>
    <property type="match status" value="1"/>
</dbReference>
<keyword evidence="1" id="KW-0808">Transferase</keyword>
<dbReference type="PANTHER" id="PTHR43289:SF6">
    <property type="entry name" value="SERINE_THREONINE-PROTEIN KINASE NEKL-3"/>
    <property type="match status" value="1"/>
</dbReference>
<evidence type="ECO:0000256" key="4">
    <source>
        <dbReference type="ARBA" id="ARBA00022840"/>
    </source>
</evidence>
<feature type="coiled-coil region" evidence="5">
    <location>
        <begin position="352"/>
        <end position="406"/>
    </location>
</feature>
<evidence type="ECO:0000256" key="3">
    <source>
        <dbReference type="ARBA" id="ARBA00022777"/>
    </source>
</evidence>
<dbReference type="GO" id="GO:0004674">
    <property type="term" value="F:protein serine/threonine kinase activity"/>
    <property type="evidence" value="ECO:0007669"/>
    <property type="project" value="TreeGrafter"/>
</dbReference>
<dbReference type="InterPro" id="IPR011009">
    <property type="entry name" value="Kinase-like_dom_sf"/>
</dbReference>
<keyword evidence="2" id="KW-0547">Nucleotide-binding</keyword>
<dbReference type="PROSITE" id="PS50041">
    <property type="entry name" value="C_TYPE_LECTIN_2"/>
    <property type="match status" value="2"/>
</dbReference>
<dbReference type="PROSITE" id="PS50011">
    <property type="entry name" value="PROTEIN_KINASE_DOM"/>
    <property type="match status" value="1"/>
</dbReference>
<feature type="domain" description="Protein kinase" evidence="7">
    <location>
        <begin position="25"/>
        <end position="267"/>
    </location>
</feature>
<dbReference type="AlphaFoldDB" id="A0A851GCJ6"/>
<dbReference type="Gene3D" id="1.10.510.10">
    <property type="entry name" value="Transferase(Phosphotransferase) domain 1"/>
    <property type="match status" value="1"/>
</dbReference>
<dbReference type="SMART" id="SM00220">
    <property type="entry name" value="S_TKc"/>
    <property type="match status" value="1"/>
</dbReference>
<dbReference type="InterPro" id="IPR000719">
    <property type="entry name" value="Prot_kinase_dom"/>
</dbReference>
<sequence>MSSDPSPSDFTPPTIEEISKLLPAYEVLSFIAKGGMGAVYLANQKSLDRPVAIKILPRHFGEDAEFRASFEAEAKSMAKLNHPNLIGIYDFGQVDGMLYIIMEMVQGKSLYHSAYGKTIDSAEAARIVRDICRGLSNAHKHGILHRDIKPANILLDPSASPKIGDFGLARPVGEHEKDSAFGTPGYTAPEVLHNPQAVDESTDIYAVGILLYELLTSELPERAYSPVATRCHCNPKFDQIIRKAIHPTPALRFRSAEAMADALEPLTKEDKTNNPLLTANQPAGSAGGPKSLVTATTSNAPLQTQSGSSAPTGNGPATPMPQVKVGSNVPFIRNIIIIIALLAAIVVAWEGLKQVKIHRANKQAKLEQKKEEEKLEKERQRKELAAARAKARADAAAQAAKAAQKTPLPPVKVETPREALSRLRPQLIQGNFNALPKGSLRRDTSSYFFVSEKMTWHAARAFCEFHGGHLATTPAQSDLAWLCSQLGSGDSIWLGAGCAGRKQWTWIDGSPWTFNTRSSSNSVGVTVDDTEVLMPVRMDETRSFFIEWNKQSQQSATIESQLKRCADSIPSGSPEFPAGTVTYDGRNYLLVGEPGNWTNARRLAQLAGGVLAVPSNADENQWLLSFAAKSVRADEACWIGGFRSSGKTWQWATGEPWSFAHWAPGAPDTDTSYDAACGVTRDEQWQDFPADTEHPFFLIEWSQDNQGHKAVKTNVQPTSGLAPKQKKCAVLIETIKKKYEKLFTSNIKGYEADLRSFQRSLPKSQQTAYTAGILEMQSRYVNNRIPDDLSRINMPAKLQKILDSRLAKQTRHSSDYYNETETIREKYRISLFKTAEELKAKGLTSSLREVEKELENTKTKGTSFVDYILESS</sequence>
<keyword evidence="10" id="KW-1185">Reference proteome</keyword>
<evidence type="ECO:0000259" key="8">
    <source>
        <dbReference type="PROSITE" id="PS50041"/>
    </source>
</evidence>
<dbReference type="SMART" id="SM00034">
    <property type="entry name" value="CLECT"/>
    <property type="match status" value="2"/>
</dbReference>
<dbReference type="InterPro" id="IPR001304">
    <property type="entry name" value="C-type_lectin-like"/>
</dbReference>
<dbReference type="Pfam" id="PF00069">
    <property type="entry name" value="Pkinase"/>
    <property type="match status" value="1"/>
</dbReference>
<dbReference type="InterPro" id="IPR016187">
    <property type="entry name" value="CTDL_fold"/>
</dbReference>
<dbReference type="CDD" id="cd00037">
    <property type="entry name" value="CLECT"/>
    <property type="match status" value="1"/>
</dbReference>
<evidence type="ECO:0000313" key="10">
    <source>
        <dbReference type="Proteomes" id="UP000557872"/>
    </source>
</evidence>
<keyword evidence="5" id="KW-0175">Coiled coil</keyword>
<evidence type="ECO:0000256" key="1">
    <source>
        <dbReference type="ARBA" id="ARBA00022679"/>
    </source>
</evidence>
<gene>
    <name evidence="9" type="ORF">HW115_04715</name>
</gene>
<comment type="caution">
    <text evidence="9">The sequence shown here is derived from an EMBL/GenBank/DDBJ whole genome shotgun (WGS) entry which is preliminary data.</text>
</comment>
<feature type="region of interest" description="Disordered" evidence="6">
    <location>
        <begin position="265"/>
        <end position="321"/>
    </location>
</feature>
<dbReference type="Proteomes" id="UP000557872">
    <property type="component" value="Unassembled WGS sequence"/>
</dbReference>
<dbReference type="EMBL" id="JACBAZ010000001">
    <property type="protein sequence ID" value="NWK54899.1"/>
    <property type="molecule type" value="Genomic_DNA"/>
</dbReference>
<keyword evidence="4" id="KW-0067">ATP-binding</keyword>
<accession>A0A851GCJ6</accession>
<dbReference type="SUPFAM" id="SSF56112">
    <property type="entry name" value="Protein kinase-like (PK-like)"/>
    <property type="match status" value="1"/>
</dbReference>
<dbReference type="InterPro" id="IPR016186">
    <property type="entry name" value="C-type_lectin-like/link_sf"/>
</dbReference>
<feature type="domain" description="C-type lectin" evidence="8">
    <location>
        <begin position="583"/>
        <end position="696"/>
    </location>
</feature>
<evidence type="ECO:0000256" key="5">
    <source>
        <dbReference type="SAM" id="Coils"/>
    </source>
</evidence>
<reference evidence="9 10" key="1">
    <citation type="submission" date="2020-07" db="EMBL/GenBank/DDBJ databases">
        <title>Roseicoccus Jingziensis gen. nov., sp. nov., isolated from coastal seawater.</title>
        <authorList>
            <person name="Feng X."/>
        </authorList>
    </citation>
    <scope>NUCLEOTIDE SEQUENCE [LARGE SCALE GENOMIC DNA]</scope>
    <source>
        <strain evidence="9 10">N1E253</strain>
    </source>
</reference>
<feature type="compositionally biased region" description="Polar residues" evidence="6">
    <location>
        <begin position="273"/>
        <end position="283"/>
    </location>
</feature>
<dbReference type="Gene3D" id="3.30.200.20">
    <property type="entry name" value="Phosphorylase Kinase, domain 1"/>
    <property type="match status" value="1"/>
</dbReference>
<dbReference type="PROSITE" id="PS00108">
    <property type="entry name" value="PROTEIN_KINASE_ST"/>
    <property type="match status" value="1"/>
</dbReference>
<dbReference type="RefSeq" id="WP_178931402.1">
    <property type="nucleotide sequence ID" value="NZ_JACBAZ010000001.1"/>
</dbReference>
<dbReference type="SUPFAM" id="SSF56436">
    <property type="entry name" value="C-type lectin-like"/>
    <property type="match status" value="2"/>
</dbReference>
<keyword evidence="3 9" id="KW-0418">Kinase</keyword>
<dbReference type="Pfam" id="PF00059">
    <property type="entry name" value="Lectin_C"/>
    <property type="match status" value="2"/>
</dbReference>
<dbReference type="GO" id="GO:0005524">
    <property type="term" value="F:ATP binding"/>
    <property type="evidence" value="ECO:0007669"/>
    <property type="project" value="UniProtKB-KW"/>
</dbReference>
<feature type="compositionally biased region" description="Polar residues" evidence="6">
    <location>
        <begin position="293"/>
        <end position="312"/>
    </location>
</feature>
<organism evidence="9 10">
    <name type="scientific">Oceaniferula marina</name>
    <dbReference type="NCBI Taxonomy" id="2748318"/>
    <lineage>
        <taxon>Bacteria</taxon>
        <taxon>Pseudomonadati</taxon>
        <taxon>Verrucomicrobiota</taxon>
        <taxon>Verrucomicrobiia</taxon>
        <taxon>Verrucomicrobiales</taxon>
        <taxon>Verrucomicrobiaceae</taxon>
        <taxon>Oceaniferula</taxon>
    </lineage>
</organism>
<evidence type="ECO:0000313" key="9">
    <source>
        <dbReference type="EMBL" id="NWK54899.1"/>
    </source>
</evidence>
<name>A0A851GCJ6_9BACT</name>
<proteinExistence type="predicted"/>
<evidence type="ECO:0000256" key="2">
    <source>
        <dbReference type="ARBA" id="ARBA00022741"/>
    </source>
</evidence>
<dbReference type="InterPro" id="IPR008271">
    <property type="entry name" value="Ser/Thr_kinase_AS"/>
</dbReference>
<dbReference type="PANTHER" id="PTHR43289">
    <property type="entry name" value="MITOGEN-ACTIVATED PROTEIN KINASE KINASE KINASE 20-RELATED"/>
    <property type="match status" value="1"/>
</dbReference>
<feature type="domain" description="C-type lectin" evidence="8">
    <location>
        <begin position="442"/>
        <end position="514"/>
    </location>
</feature>